<reference evidence="2 3" key="1">
    <citation type="journal article" date="2014" name="BMC Genomics">
        <title>Comparative genome sequencing reveals chemotype-specific gene clusters in the toxigenic black mold Stachybotrys.</title>
        <authorList>
            <person name="Semeiks J."/>
            <person name="Borek D."/>
            <person name="Otwinowski Z."/>
            <person name="Grishin N.V."/>
        </authorList>
    </citation>
    <scope>NUCLEOTIDE SEQUENCE [LARGE SCALE GENOMIC DNA]</scope>
    <source>
        <strain evidence="2 3">IBT 40285</strain>
    </source>
</reference>
<evidence type="ECO:0000313" key="3">
    <source>
        <dbReference type="Proteomes" id="UP000028524"/>
    </source>
</evidence>
<protein>
    <submittedName>
        <fullName evidence="2">Uncharacterized protein</fullName>
    </submittedName>
</protein>
<dbReference type="AlphaFoldDB" id="A0A084QLM7"/>
<dbReference type="InParanoid" id="A0A084QLM7"/>
<dbReference type="Proteomes" id="UP000028524">
    <property type="component" value="Unassembled WGS sequence"/>
</dbReference>
<name>A0A084QLM7_STAC4</name>
<dbReference type="EMBL" id="KL660646">
    <property type="protein sequence ID" value="KFA64862.1"/>
    <property type="molecule type" value="Genomic_DNA"/>
</dbReference>
<feature type="compositionally biased region" description="Basic and acidic residues" evidence="1">
    <location>
        <begin position="52"/>
        <end position="64"/>
    </location>
</feature>
<evidence type="ECO:0000313" key="2">
    <source>
        <dbReference type="EMBL" id="KFA64862.1"/>
    </source>
</evidence>
<feature type="region of interest" description="Disordered" evidence="1">
    <location>
        <begin position="185"/>
        <end position="210"/>
    </location>
</feature>
<proteinExistence type="predicted"/>
<sequence>MALPSSAGPAAVWAQSDLGQQIKRPTLEQRLAAGAIGSISGHGGFDATYQAKDARQKRAVHRDPPGPPKPSIADGPGAIFPGTSPLPLAKLVAAGPPAHGCFPGVRPISAGVSLRPWARLISDSNLAKTEQQAHHQQTHQQGGRGGGKGIAPCRFPSVGGGRPEGSSTDALPTLSSAFLGRLGTPRRSLGGIHHQPATPVARQPPRRLGPSHPPISSLGAGHLPIFPLLPPPSLPFLTLLPHPRHKPLSLTDKFLKEKRGSLRLHKSFPSFPLDHQLHSFSCIRPLPTNNAPYSPISQPRPFGLRLFVDPRHCYDLDDLNSGAPLCVRRVPFYHLSRNPSPFSLRSGMEYAAPLYKSVAGGCGERRSRPLHGMGMRSQYPYGHERNGEL</sequence>
<gene>
    <name evidence="2" type="ORF">S40285_10629</name>
</gene>
<feature type="region of interest" description="Disordered" evidence="1">
    <location>
        <begin position="40"/>
        <end position="80"/>
    </location>
</feature>
<accession>A0A084QLM7</accession>
<evidence type="ECO:0000256" key="1">
    <source>
        <dbReference type="SAM" id="MobiDB-lite"/>
    </source>
</evidence>
<feature type="region of interest" description="Disordered" evidence="1">
    <location>
        <begin position="369"/>
        <end position="389"/>
    </location>
</feature>
<keyword evidence="3" id="KW-1185">Reference proteome</keyword>
<dbReference type="HOGENOM" id="CLU_710133_0_0_1"/>
<organism evidence="2 3">
    <name type="scientific">Stachybotrys chlorohalonatus (strain IBT 40285)</name>
    <dbReference type="NCBI Taxonomy" id="1283841"/>
    <lineage>
        <taxon>Eukaryota</taxon>
        <taxon>Fungi</taxon>
        <taxon>Dikarya</taxon>
        <taxon>Ascomycota</taxon>
        <taxon>Pezizomycotina</taxon>
        <taxon>Sordariomycetes</taxon>
        <taxon>Hypocreomycetidae</taxon>
        <taxon>Hypocreales</taxon>
        <taxon>Stachybotryaceae</taxon>
        <taxon>Stachybotrys</taxon>
    </lineage>
</organism>
<feature type="region of interest" description="Disordered" evidence="1">
    <location>
        <begin position="127"/>
        <end position="150"/>
    </location>
</feature>